<accession>A0A0S4N8Q3</accession>
<evidence type="ECO:0000313" key="16">
    <source>
        <dbReference type="EMBL" id="CUS84747.1"/>
    </source>
</evidence>
<dbReference type="InterPro" id="IPR020548">
    <property type="entry name" value="Fructose_bisphosphatase_AS"/>
</dbReference>
<comment type="caution">
    <text evidence="12">Lacks conserved residue(s) required for the propagation of feature annotation.</text>
</comment>
<dbReference type="SUPFAM" id="SSF56655">
    <property type="entry name" value="Carbohydrate phosphatase"/>
    <property type="match status" value="1"/>
</dbReference>
<evidence type="ECO:0000256" key="13">
    <source>
        <dbReference type="RuleBase" id="RU000508"/>
    </source>
</evidence>
<keyword evidence="6 12" id="KW-0479">Metal-binding</keyword>
<dbReference type="InterPro" id="IPR000146">
    <property type="entry name" value="FBPase_class-1"/>
</dbReference>
<comment type="cofactor">
    <cofactor evidence="12">
        <name>Mg(2+)</name>
        <dbReference type="ChEBI" id="CHEBI:18420"/>
    </cofactor>
    <text evidence="12">Binds 2 magnesium ions per subunit.</text>
</comment>
<feature type="binding site" evidence="12">
    <location>
        <position position="114"/>
    </location>
    <ligand>
        <name>Mg(2+)</name>
        <dbReference type="ChEBI" id="CHEBI:18420"/>
        <label>2</label>
    </ligand>
</feature>
<feature type="binding site" evidence="12">
    <location>
        <position position="278"/>
    </location>
    <ligand>
        <name>Mg(2+)</name>
        <dbReference type="ChEBI" id="CHEBI:18420"/>
        <label>2</label>
    </ligand>
</feature>
<accession>A0A0P1P2G9</accession>
<dbReference type="PANTHER" id="PTHR11556">
    <property type="entry name" value="FRUCTOSE-1,6-BISPHOSPHATASE-RELATED"/>
    <property type="match status" value="1"/>
</dbReference>
<evidence type="ECO:0000256" key="6">
    <source>
        <dbReference type="ARBA" id="ARBA00022723"/>
    </source>
</evidence>
<evidence type="ECO:0000256" key="4">
    <source>
        <dbReference type="ARBA" id="ARBA00013093"/>
    </source>
</evidence>
<comment type="similarity">
    <text evidence="3 12 13">Belongs to the FBPase class 1 family.</text>
</comment>
<comment type="subunit">
    <text evidence="12">Homotetramer.</text>
</comment>
<comment type="pathway">
    <text evidence="2">Carbohydrate biosynthesis; Calvin cycle.</text>
</comment>
<accession>A0A0P1MSL1</accession>
<dbReference type="GO" id="GO:0006094">
    <property type="term" value="P:gluconeogenesis"/>
    <property type="evidence" value="ECO:0007669"/>
    <property type="project" value="UniProtKB-UniRule"/>
</dbReference>
<keyword evidence="5 12" id="KW-0963">Cytoplasm</keyword>
<dbReference type="PANTHER" id="PTHR11556:SF35">
    <property type="entry name" value="SEDOHEPTULOSE-1,7-BISPHOSPHATASE, CHLOROPLASTIC"/>
    <property type="match status" value="1"/>
</dbReference>
<keyword evidence="7 12" id="KW-0378">Hydrolase</keyword>
<reference evidence="17 18" key="1">
    <citation type="submission" date="2015-11" db="EMBL/GenBank/DDBJ databases">
        <authorList>
            <person name="Zhang Y."/>
            <person name="Guo Z."/>
        </authorList>
    </citation>
    <scope>NUCLEOTIDE SEQUENCE [LARGE SCALE GENOMIC DNA]</scope>
    <source>
        <strain evidence="17">JGI-4</strain>
    </source>
</reference>
<dbReference type="GO" id="GO:0005986">
    <property type="term" value="P:sucrose biosynthetic process"/>
    <property type="evidence" value="ECO:0007669"/>
    <property type="project" value="TreeGrafter"/>
</dbReference>
<protein>
    <recommendedName>
        <fullName evidence="10 12">Fructose-1,6-bisphosphatase class 1</fullName>
        <shortName evidence="12">FBPase class 1</shortName>
        <ecNumber evidence="4 12">3.1.3.11</ecNumber>
    </recommendedName>
    <alternativeName>
        <fullName evidence="11 12">D-fructose-1,6-bisphosphate 1-phosphohydrolase class 1</fullName>
    </alternativeName>
</protein>
<evidence type="ECO:0000256" key="3">
    <source>
        <dbReference type="ARBA" id="ARBA00010941"/>
    </source>
</evidence>
<comment type="subcellular location">
    <subcellularLocation>
        <location evidence="12">Cytoplasm</location>
    </subcellularLocation>
</comment>
<reference evidence="16 19" key="2">
    <citation type="submission" date="2015-11" db="EMBL/GenBank/DDBJ databases">
        <authorList>
            <person name="Varghese N."/>
        </authorList>
    </citation>
    <scope>NUCLEOTIDE SEQUENCE [LARGE SCALE GENOMIC DNA]</scope>
    <source>
        <strain evidence="16 19">JGI-8</strain>
    </source>
</reference>
<dbReference type="OrthoDB" id="9806756at2"/>
<keyword evidence="19" id="KW-1185">Reference proteome</keyword>
<dbReference type="Proteomes" id="UP000182200">
    <property type="component" value="Unassembled WGS sequence"/>
</dbReference>
<keyword evidence="9 12" id="KW-0119">Carbohydrate metabolism</keyword>
<evidence type="ECO:0000256" key="8">
    <source>
        <dbReference type="ARBA" id="ARBA00022842"/>
    </source>
</evidence>
<dbReference type="NCBIfam" id="NF006779">
    <property type="entry name" value="PRK09293.1-3"/>
    <property type="match status" value="1"/>
</dbReference>
<dbReference type="Gene3D" id="3.40.190.80">
    <property type="match status" value="1"/>
</dbReference>
<dbReference type="PRINTS" id="PR00115">
    <property type="entry name" value="F16BPHPHTASE"/>
</dbReference>
<dbReference type="Pfam" id="PF18913">
    <property type="entry name" value="FBPase_C"/>
    <property type="match status" value="1"/>
</dbReference>
<dbReference type="PIRSF" id="PIRSF500210">
    <property type="entry name" value="FBPtase"/>
    <property type="match status" value="1"/>
</dbReference>
<dbReference type="PROSITE" id="PS00124">
    <property type="entry name" value="FBPASE"/>
    <property type="match status" value="1"/>
</dbReference>
<accession>A0A0P1P3V5</accession>
<comment type="catalytic activity">
    <reaction evidence="1 12">
        <text>beta-D-fructose 1,6-bisphosphate + H2O = beta-D-fructose 6-phosphate + phosphate</text>
        <dbReference type="Rhea" id="RHEA:11064"/>
        <dbReference type="ChEBI" id="CHEBI:15377"/>
        <dbReference type="ChEBI" id="CHEBI:32966"/>
        <dbReference type="ChEBI" id="CHEBI:43474"/>
        <dbReference type="ChEBI" id="CHEBI:57634"/>
        <dbReference type="EC" id="3.1.3.11"/>
    </reaction>
</comment>
<evidence type="ECO:0000313" key="17">
    <source>
        <dbReference type="EMBL" id="CUU07243.1"/>
    </source>
</evidence>
<feature type="binding site" evidence="12">
    <location>
        <position position="117"/>
    </location>
    <ligand>
        <name>Mg(2+)</name>
        <dbReference type="ChEBI" id="CHEBI:18420"/>
        <label>2</label>
    </ligand>
</feature>
<accession>A0A0P1MXD8</accession>
<feature type="binding site" evidence="12">
    <location>
        <position position="116"/>
    </location>
    <ligand>
        <name>Mg(2+)</name>
        <dbReference type="ChEBI" id="CHEBI:18420"/>
        <label>1</label>
    </ligand>
</feature>
<accession>A0A0N7MRI6</accession>
<keyword evidence="8 12" id="KW-0460">Magnesium</keyword>
<accession>A0A0P1LLJ7</accession>
<feature type="binding site" evidence="12">
    <location>
        <position position="114"/>
    </location>
    <ligand>
        <name>Mg(2+)</name>
        <dbReference type="ChEBI" id="CHEBI:18420"/>
        <label>1</label>
    </ligand>
</feature>
<dbReference type="Gene3D" id="3.30.540.10">
    <property type="entry name" value="Fructose-1,6-Bisphosphatase, subunit A, domain 1"/>
    <property type="match status" value="1"/>
</dbReference>
<dbReference type="AlphaFoldDB" id="A0A0P1MXD8"/>
<dbReference type="FunFam" id="3.30.540.10:FF:000002">
    <property type="entry name" value="Fructose-1,6-bisphosphatase class 1"/>
    <property type="match status" value="1"/>
</dbReference>
<dbReference type="STRING" id="1633631.GCA_001442925_01757"/>
<sequence length="335" mass="37119">MQRIITIERFIIEREHEIPGATGEFSKLLTDIALAAKIVWREVSKAGLVDIIGSTGKVNISGDVVQKLDEFANEIFINVMQKGGHLCVMASEESKGLIEIPEELAKGKYVLVFDPLDGSSNIDVNVSIGSIFGIFRRVTPSGKGTEEDVLQPGRNLVAAGYVVYGSSTIFVYTTGNGVHGFTLDPSIGEFLLSHENIRIPKKGDIYSVNEGYYERWDENMKRFINYLKAEDKATGRPYKLRYVGTLVADFHRTLLYGGIFMYPGDTKNPEGKLRLIYEAAPLAYVVEKAGGRASNGFQNILDIKPTSLHQRTPLFIGSEEDVKLAEKFLQGKAED</sequence>
<dbReference type="GO" id="GO:0042132">
    <property type="term" value="F:fructose 1,6-bisphosphate 1-phosphatase activity"/>
    <property type="evidence" value="ECO:0007669"/>
    <property type="project" value="UniProtKB-UniRule"/>
</dbReference>
<dbReference type="CDD" id="cd00354">
    <property type="entry name" value="FBPase"/>
    <property type="match status" value="1"/>
</dbReference>
<evidence type="ECO:0000256" key="5">
    <source>
        <dbReference type="ARBA" id="ARBA00022490"/>
    </source>
</evidence>
<feature type="binding site" evidence="12">
    <location>
        <position position="272"/>
    </location>
    <ligand>
        <name>substrate</name>
    </ligand>
</feature>
<dbReference type="GO" id="GO:0006000">
    <property type="term" value="P:fructose metabolic process"/>
    <property type="evidence" value="ECO:0007669"/>
    <property type="project" value="TreeGrafter"/>
</dbReference>
<feature type="binding site" evidence="12">
    <location>
        <position position="92"/>
    </location>
    <ligand>
        <name>Mg(2+)</name>
        <dbReference type="ChEBI" id="CHEBI:18420"/>
        <label>1</label>
    </ligand>
</feature>
<dbReference type="EMBL" id="CZVI01000008">
    <property type="protein sequence ID" value="CUS84747.1"/>
    <property type="molecule type" value="Genomic_DNA"/>
</dbReference>
<evidence type="ECO:0000256" key="2">
    <source>
        <dbReference type="ARBA" id="ARBA00005215"/>
    </source>
</evidence>
<feature type="binding site" evidence="12">
    <location>
        <position position="209"/>
    </location>
    <ligand>
        <name>substrate</name>
    </ligand>
</feature>
<dbReference type="RefSeq" id="WP_047134283.1">
    <property type="nucleotide sequence ID" value="NZ_CZVI01000008.1"/>
</dbReference>
<feature type="domain" description="Fructose-1-6-bisphosphatase class I N-terminal" evidence="14">
    <location>
        <begin position="5"/>
        <end position="195"/>
    </location>
</feature>
<evidence type="ECO:0000256" key="7">
    <source>
        <dbReference type="ARBA" id="ARBA00022801"/>
    </source>
</evidence>
<organism evidence="17 18">
    <name type="scientific">Candidatus Kryptonium thompsonii</name>
    <dbReference type="NCBI Taxonomy" id="1633631"/>
    <lineage>
        <taxon>Bacteria</taxon>
        <taxon>Pseudomonadati</taxon>
        <taxon>Candidatus Kryptoniota</taxon>
        <taxon>Candidatus Kryptonium</taxon>
    </lineage>
</organism>
<evidence type="ECO:0000256" key="1">
    <source>
        <dbReference type="ARBA" id="ARBA00001273"/>
    </source>
</evidence>
<dbReference type="GO" id="GO:0030388">
    <property type="term" value="P:fructose 1,6-bisphosphate metabolic process"/>
    <property type="evidence" value="ECO:0007669"/>
    <property type="project" value="TreeGrafter"/>
</dbReference>
<dbReference type="GO" id="GO:0006002">
    <property type="term" value="P:fructose 6-phosphate metabolic process"/>
    <property type="evidence" value="ECO:0007669"/>
    <property type="project" value="TreeGrafter"/>
</dbReference>
<dbReference type="EC" id="3.1.3.11" evidence="4 12"/>
<evidence type="ECO:0000313" key="19">
    <source>
        <dbReference type="Proteomes" id="UP000182200"/>
    </source>
</evidence>
<name>A0A0P1MXD8_9BACT</name>
<proteinExistence type="inferred from homology"/>
<evidence type="ECO:0000256" key="12">
    <source>
        <dbReference type="HAMAP-Rule" id="MF_01855"/>
    </source>
</evidence>
<dbReference type="GO" id="GO:0000287">
    <property type="term" value="F:magnesium ion binding"/>
    <property type="evidence" value="ECO:0007669"/>
    <property type="project" value="UniProtKB-UniRule"/>
</dbReference>
<dbReference type="HAMAP" id="MF_01855">
    <property type="entry name" value="FBPase_class1"/>
    <property type="match status" value="1"/>
</dbReference>
<evidence type="ECO:0000259" key="15">
    <source>
        <dbReference type="Pfam" id="PF18913"/>
    </source>
</evidence>
<dbReference type="InterPro" id="IPR028343">
    <property type="entry name" value="FBPtase"/>
</dbReference>
<accession>A0A0P1M4S2</accession>
<dbReference type="InterPro" id="IPR044015">
    <property type="entry name" value="FBPase_C_dom"/>
</dbReference>
<feature type="binding site" evidence="12">
    <location>
        <begin position="117"/>
        <end position="120"/>
    </location>
    <ligand>
        <name>substrate</name>
    </ligand>
</feature>
<dbReference type="Proteomes" id="UP000182011">
    <property type="component" value="Unassembled WGS sequence"/>
</dbReference>
<dbReference type="InterPro" id="IPR033391">
    <property type="entry name" value="FBPase_N"/>
</dbReference>
<gene>
    <name evidence="12" type="primary">fbp</name>
    <name evidence="17" type="ORF">JGI4_01762</name>
    <name evidence="16" type="ORF">JGI8_00832</name>
</gene>
<feature type="binding site" evidence="12">
    <location>
        <position position="242"/>
    </location>
    <ligand>
        <name>substrate</name>
    </ligand>
</feature>
<dbReference type="GO" id="GO:0005829">
    <property type="term" value="C:cytosol"/>
    <property type="evidence" value="ECO:0007669"/>
    <property type="project" value="TreeGrafter"/>
</dbReference>
<evidence type="ECO:0000256" key="9">
    <source>
        <dbReference type="ARBA" id="ARBA00023277"/>
    </source>
</evidence>
<evidence type="ECO:0000256" key="11">
    <source>
        <dbReference type="ARBA" id="ARBA00081210"/>
    </source>
</evidence>
<dbReference type="Pfam" id="PF00316">
    <property type="entry name" value="FBPase"/>
    <property type="match status" value="1"/>
</dbReference>
<accession>A0A0P1LXL8</accession>
<dbReference type="EMBL" id="FAOP01000006">
    <property type="protein sequence ID" value="CUU07243.1"/>
    <property type="molecule type" value="Genomic_DNA"/>
</dbReference>
<dbReference type="FunFam" id="3.40.190.80:FF:000001">
    <property type="entry name" value="Fructose-1,6-bisphosphatase class 1"/>
    <property type="match status" value="1"/>
</dbReference>
<evidence type="ECO:0000259" key="14">
    <source>
        <dbReference type="Pfam" id="PF00316"/>
    </source>
</evidence>
<evidence type="ECO:0000313" key="18">
    <source>
        <dbReference type="Proteomes" id="UP000182011"/>
    </source>
</evidence>
<dbReference type="PIRSF" id="PIRSF000904">
    <property type="entry name" value="FBPtase_SBPase"/>
    <property type="match status" value="1"/>
</dbReference>
<evidence type="ECO:0000256" key="10">
    <source>
        <dbReference type="ARBA" id="ARBA00072069"/>
    </source>
</evidence>
<feature type="domain" description="Fructose-1-6-bisphosphatase class 1 C-terminal" evidence="15">
    <location>
        <begin position="199"/>
        <end position="329"/>
    </location>
</feature>
<dbReference type="NCBIfam" id="NF006778">
    <property type="entry name" value="PRK09293.1-1"/>
    <property type="match status" value="1"/>
</dbReference>